<dbReference type="Proteomes" id="UP001600943">
    <property type="component" value="Unassembled WGS sequence"/>
</dbReference>
<gene>
    <name evidence="3" type="ORF">K040078D81_19390</name>
</gene>
<evidence type="ECO:0000259" key="2">
    <source>
        <dbReference type="Pfam" id="PF20736"/>
    </source>
</evidence>
<dbReference type="InterPro" id="IPR012878">
    <property type="entry name" value="Beta-AFase-like_GH127_cat"/>
</dbReference>
<accession>A0ABQ0B8P9</accession>
<dbReference type="EMBL" id="BAABYW010000001">
    <property type="protein sequence ID" value="GAA6407822.1"/>
    <property type="molecule type" value="Genomic_DNA"/>
</dbReference>
<dbReference type="Pfam" id="PF07944">
    <property type="entry name" value="Beta-AFase-like_GH127_cat"/>
    <property type="match status" value="1"/>
</dbReference>
<dbReference type="InterPro" id="IPR049046">
    <property type="entry name" value="Beta-AFase-like_GH127_middle"/>
</dbReference>
<dbReference type="PANTHER" id="PTHR31151:SF0">
    <property type="entry name" value="PROLINE-TRNA LIGASE (DUF1680)"/>
    <property type="match status" value="1"/>
</dbReference>
<organism evidence="3 4">
    <name type="scientific">Blautia hominis</name>
    <dbReference type="NCBI Taxonomy" id="2025493"/>
    <lineage>
        <taxon>Bacteria</taxon>
        <taxon>Bacillati</taxon>
        <taxon>Bacillota</taxon>
        <taxon>Clostridia</taxon>
        <taxon>Lachnospirales</taxon>
        <taxon>Lachnospiraceae</taxon>
        <taxon>Blautia</taxon>
    </lineage>
</organism>
<proteinExistence type="predicted"/>
<name>A0ABQ0B8P9_9FIRM</name>
<comment type="caution">
    <text evidence="3">The sequence shown here is derived from an EMBL/GenBank/DDBJ whole genome shotgun (WGS) entry which is preliminary data.</text>
</comment>
<evidence type="ECO:0008006" key="5">
    <source>
        <dbReference type="Google" id="ProtNLM"/>
    </source>
</evidence>
<protein>
    <recommendedName>
        <fullName evidence="5">Non-reducing end beta-L-arabinofuranosidase</fullName>
    </recommendedName>
</protein>
<feature type="domain" description="Non-reducing end beta-L-arabinofuranosidase-like GH127 catalytic" evidence="1">
    <location>
        <begin position="9"/>
        <end position="397"/>
    </location>
</feature>
<keyword evidence="4" id="KW-1185">Reference proteome</keyword>
<evidence type="ECO:0000313" key="4">
    <source>
        <dbReference type="Proteomes" id="UP001600943"/>
    </source>
</evidence>
<dbReference type="SUPFAM" id="SSF48208">
    <property type="entry name" value="Six-hairpin glycosidases"/>
    <property type="match status" value="1"/>
</dbReference>
<dbReference type="RefSeq" id="WP_104805193.1">
    <property type="nucleotide sequence ID" value="NZ_BAABYW010000001.1"/>
</dbReference>
<dbReference type="InterPro" id="IPR008928">
    <property type="entry name" value="6-hairpin_glycosidase_sf"/>
</dbReference>
<reference evidence="3 4" key="1">
    <citation type="submission" date="2024-04" db="EMBL/GenBank/DDBJ databases">
        <title>Defined microbial consortia suppress multidrug-resistant proinflammatory Enterobacteriaceae via ecological control.</title>
        <authorList>
            <person name="Furuichi M."/>
            <person name="Kawaguchi T."/>
            <person name="Pust M."/>
            <person name="Yasuma K."/>
            <person name="Plichta D."/>
            <person name="Hasegawa N."/>
            <person name="Ohya T."/>
            <person name="Bhattarai S."/>
            <person name="Sasajima S."/>
            <person name="Aoto Y."/>
            <person name="Tuganbaev T."/>
            <person name="Yaginuma M."/>
            <person name="Ueda M."/>
            <person name="Okahashi N."/>
            <person name="Amafuji K."/>
            <person name="Kiridooshi Y."/>
            <person name="Sugita K."/>
            <person name="Strazar M."/>
            <person name="Skelly A."/>
            <person name="Suda W."/>
            <person name="Hattori M."/>
            <person name="Nakamoto N."/>
            <person name="Caballero S."/>
            <person name="Norman J."/>
            <person name="Olle B."/>
            <person name="Tanoue T."/>
            <person name="Arita M."/>
            <person name="Bucci V."/>
            <person name="Atarashi K."/>
            <person name="Xavier R."/>
            <person name="Honda K."/>
        </authorList>
    </citation>
    <scope>NUCLEOTIDE SEQUENCE [LARGE SCALE GENOMIC DNA]</scope>
    <source>
        <strain evidence="4">k04-0078-D8-1</strain>
    </source>
</reference>
<dbReference type="Pfam" id="PF20736">
    <property type="entry name" value="Glyco_hydro127M"/>
    <property type="match status" value="1"/>
</dbReference>
<feature type="domain" description="Non-reducing end beta-L-arabinofuranosidase-like GH127 middle" evidence="2">
    <location>
        <begin position="451"/>
        <end position="518"/>
    </location>
</feature>
<sequence length="613" mass="71843">MLQSLYENVKVKGILEWRREEDRKYMMSLTTENLLLPYYHEAGIIRITYLPKTMHGGWDSPLSMIRGTVCGHWLSTAALLYSETGDEVIKARADKIVREIGRCQRENGGEWCFSIPEKYLLWLKEGKRTWAPQYVCHKTMAGLLDMYRLAGNEQALEIVKRAADWFLRYTENIRDEQMAQMMWEETGGLMELFADLYAVTKEPDHLELMRRYERKDLFRLLETEENPLVNMHANSTVPEIMGAARAYEVTGEERYRRLVERYWKIAVDKSGMYVTGGQTSGEAWTPEQSHGSRLSDTNQEHCLVYNMMRLADYLFRWTGRAEYADYWERNLYNGIFAQGFYKEDKFEQFGGDTLEPKYGYVAYYLPLHAGAKKVWGSRIKDFWCCHNTLMQANASFHQALFFREGNQIFSPQYQEGDAVFTVDGRQVKLEQRIDSCTGEIIRIEKVNREITNRPNFIRVKIHVKCTEDAVFSLSLRTPWWLSGPMSITIDGEEVVCSKDEKGFVTLKRTWKENEIVVTLPKAVMVWPLPERPDTVAFLDGPVALAGLIEEERTLYYKEKPEEILVPYDERRWADWLTGWKTINQPVNFVFKPIYKIGYETYTTYFPVRRINND</sequence>
<dbReference type="PANTHER" id="PTHR31151">
    <property type="entry name" value="PROLINE-TRNA LIGASE (DUF1680)"/>
    <property type="match status" value="1"/>
</dbReference>
<evidence type="ECO:0000313" key="3">
    <source>
        <dbReference type="EMBL" id="GAA6407822.1"/>
    </source>
</evidence>
<evidence type="ECO:0000259" key="1">
    <source>
        <dbReference type="Pfam" id="PF07944"/>
    </source>
</evidence>